<evidence type="ECO:0000313" key="3">
    <source>
        <dbReference type="Proteomes" id="UP000196573"/>
    </source>
</evidence>
<dbReference type="OrthoDB" id="3314392at2"/>
<feature type="transmembrane region" description="Helical" evidence="1">
    <location>
        <begin position="127"/>
        <end position="155"/>
    </location>
</feature>
<keyword evidence="1" id="KW-1133">Transmembrane helix</keyword>
<dbReference type="InterPro" id="IPR004697">
    <property type="entry name" value="AbgT"/>
</dbReference>
<feature type="transmembrane region" description="Helical" evidence="1">
    <location>
        <begin position="29"/>
        <end position="52"/>
    </location>
</feature>
<feature type="transmembrane region" description="Helical" evidence="1">
    <location>
        <begin position="489"/>
        <end position="511"/>
    </location>
</feature>
<reference evidence="2 3" key="1">
    <citation type="submission" date="2017-03" db="EMBL/GenBank/DDBJ databases">
        <authorList>
            <person name="Afonso C.L."/>
            <person name="Miller P.J."/>
            <person name="Scott M.A."/>
            <person name="Spackman E."/>
            <person name="Goraichik I."/>
            <person name="Dimitrov K.M."/>
            <person name="Suarez D.L."/>
            <person name="Swayne D.E."/>
        </authorList>
    </citation>
    <scope>NUCLEOTIDE SEQUENCE [LARGE SCALE GENOMIC DNA]</scope>
    <source>
        <strain evidence="2">SB41UT1</strain>
    </source>
</reference>
<protein>
    <submittedName>
        <fullName evidence="2">p-aminobenzoyl-glutamate transport protein</fullName>
    </submittedName>
</protein>
<proteinExistence type="predicted"/>
<dbReference type="GO" id="GO:0015558">
    <property type="term" value="F:secondary active p-aminobenzoyl-glutamate transmembrane transporter activity"/>
    <property type="evidence" value="ECO:0007669"/>
    <property type="project" value="InterPro"/>
</dbReference>
<feature type="transmembrane region" description="Helical" evidence="1">
    <location>
        <begin position="278"/>
        <end position="300"/>
    </location>
</feature>
<dbReference type="Proteomes" id="UP000196573">
    <property type="component" value="Unassembled WGS sequence"/>
</dbReference>
<organism evidence="2 3">
    <name type="scientific">Parendozoicomonas haliclonae</name>
    <dbReference type="NCBI Taxonomy" id="1960125"/>
    <lineage>
        <taxon>Bacteria</taxon>
        <taxon>Pseudomonadati</taxon>
        <taxon>Pseudomonadota</taxon>
        <taxon>Gammaproteobacteria</taxon>
        <taxon>Oceanospirillales</taxon>
        <taxon>Endozoicomonadaceae</taxon>
        <taxon>Parendozoicomonas</taxon>
    </lineage>
</organism>
<sequence>MSSPDLTPTAGVSARSFFERVGHAIPDPVIIFIFLYVVCLIVSASLGGTSFVTPAANGETSVHTIRNMFSYEGIFWIFQNAVLQNWLAFGGGVLGVILVVMLGVGIAEESGLLAALIKKVALQLNERWLPALLVFLGIMSSLASDAGYLILIPLAGMLYAGMGKNPIVGMAAAFAGVSAGFSANLIPATPIDVIIGMNARLFAEQQGVPFTRIDGTPLQPATMHYWFIVASTFLLTICGGLITRLVVDKNWRDKEWNAGEEEQGDFSLSALDHHGLKWALVGLIISAVLVTWLCQGPLASFYGPDGKKITPWLNNVILLITLVFAICGICFGIGTRRFTKASDIVIAMTKQMDTMGYILVLTFFCYNFLSLLNYSGLGAWITWLGARGLQILGLQSWPVLLLIGFILTTGVINLFVGGLTSKWMLLGPIFVPMLYQVSATMTPDIVAAAFRVADSSTNIVTPMMTYAGVVLSFMRRYRPDLSPGDLISIMWPYTAVFLVSWTALLVVFFVMRWPLGF</sequence>
<accession>A0A1X7ARP4</accession>
<feature type="transmembrane region" description="Helical" evidence="1">
    <location>
        <begin position="312"/>
        <end position="334"/>
    </location>
</feature>
<keyword evidence="3" id="KW-1185">Reference proteome</keyword>
<feature type="transmembrane region" description="Helical" evidence="1">
    <location>
        <begin position="225"/>
        <end position="247"/>
    </location>
</feature>
<dbReference type="GO" id="GO:1902604">
    <property type="term" value="P:p-aminobenzoyl-glutamate transmembrane transport"/>
    <property type="evidence" value="ECO:0007669"/>
    <property type="project" value="InterPro"/>
</dbReference>
<feature type="transmembrane region" description="Helical" evidence="1">
    <location>
        <begin position="423"/>
        <end position="439"/>
    </location>
</feature>
<dbReference type="PANTHER" id="PTHR30282:SF0">
    <property type="entry name" value="P-AMINOBENZOYL-GLUTAMATE TRANSPORT PROTEIN"/>
    <property type="match status" value="1"/>
</dbReference>
<feature type="transmembrane region" description="Helical" evidence="1">
    <location>
        <begin position="355"/>
        <end position="377"/>
    </location>
</feature>
<feature type="transmembrane region" description="Helical" evidence="1">
    <location>
        <begin position="86"/>
        <end position="107"/>
    </location>
</feature>
<dbReference type="PANTHER" id="PTHR30282">
    <property type="entry name" value="P-AMINOBENZOYL GLUTAMATE TRANSPORTER"/>
    <property type="match status" value="1"/>
</dbReference>
<dbReference type="RefSeq" id="WP_087113343.1">
    <property type="nucleotide sequence ID" value="NZ_CBCSCN010000023.1"/>
</dbReference>
<feature type="transmembrane region" description="Helical" evidence="1">
    <location>
        <begin position="397"/>
        <end position="416"/>
    </location>
</feature>
<evidence type="ECO:0000256" key="1">
    <source>
        <dbReference type="SAM" id="Phobius"/>
    </source>
</evidence>
<evidence type="ECO:0000313" key="2">
    <source>
        <dbReference type="EMBL" id="SMA50905.1"/>
    </source>
</evidence>
<dbReference type="AlphaFoldDB" id="A0A1X7ARP4"/>
<gene>
    <name evidence="2" type="primary">abgT_4</name>
    <name evidence="2" type="ORF">EHSB41UT_04723</name>
</gene>
<keyword evidence="1" id="KW-0472">Membrane</keyword>
<keyword evidence="1" id="KW-0812">Transmembrane</keyword>
<dbReference type="Pfam" id="PF03806">
    <property type="entry name" value="ABG_transport"/>
    <property type="match status" value="1"/>
</dbReference>
<name>A0A1X7ARP4_9GAMM</name>
<feature type="transmembrane region" description="Helical" evidence="1">
    <location>
        <begin position="167"/>
        <end position="186"/>
    </location>
</feature>
<dbReference type="EMBL" id="FWPT01000019">
    <property type="protein sequence ID" value="SMA50905.1"/>
    <property type="molecule type" value="Genomic_DNA"/>
</dbReference>